<feature type="non-terminal residue" evidence="7">
    <location>
        <position position="276"/>
    </location>
</feature>
<keyword evidence="2 6" id="KW-0812">Transmembrane</keyword>
<protein>
    <recommendedName>
        <fullName evidence="9">G protein-coupled receptor</fullName>
    </recommendedName>
</protein>
<feature type="transmembrane region" description="Helical" evidence="6">
    <location>
        <begin position="48"/>
        <end position="70"/>
    </location>
</feature>
<reference evidence="8" key="1">
    <citation type="submission" date="2022-10" db="EMBL/GenBank/DDBJ databases">
        <title>Genome assembly of Pristionchus species.</title>
        <authorList>
            <person name="Yoshida K."/>
            <person name="Sommer R.J."/>
        </authorList>
    </citation>
    <scope>NUCLEOTIDE SEQUENCE [LARGE SCALE GENOMIC DNA]</scope>
    <source>
        <strain evidence="8">RS5460</strain>
    </source>
</reference>
<comment type="similarity">
    <text evidence="5">Belongs to the nematode receptor-like protein sra family.</text>
</comment>
<accession>A0AAN5IES4</accession>
<evidence type="ECO:0000256" key="2">
    <source>
        <dbReference type="ARBA" id="ARBA00022692"/>
    </source>
</evidence>
<comment type="subcellular location">
    <subcellularLocation>
        <location evidence="1">Membrane</location>
        <topology evidence="1">Multi-pass membrane protein</topology>
    </subcellularLocation>
</comment>
<dbReference type="GO" id="GO:0004984">
    <property type="term" value="F:olfactory receptor activity"/>
    <property type="evidence" value="ECO:0007669"/>
    <property type="project" value="TreeGrafter"/>
</dbReference>
<evidence type="ECO:0000256" key="6">
    <source>
        <dbReference type="SAM" id="Phobius"/>
    </source>
</evidence>
<feature type="transmembrane region" description="Helical" evidence="6">
    <location>
        <begin position="128"/>
        <end position="148"/>
    </location>
</feature>
<organism evidence="7 8">
    <name type="scientific">Pristionchus mayeri</name>
    <dbReference type="NCBI Taxonomy" id="1317129"/>
    <lineage>
        <taxon>Eukaryota</taxon>
        <taxon>Metazoa</taxon>
        <taxon>Ecdysozoa</taxon>
        <taxon>Nematoda</taxon>
        <taxon>Chromadorea</taxon>
        <taxon>Rhabditida</taxon>
        <taxon>Rhabditina</taxon>
        <taxon>Diplogasteromorpha</taxon>
        <taxon>Diplogasteroidea</taxon>
        <taxon>Neodiplogasteridae</taxon>
        <taxon>Pristionchus</taxon>
    </lineage>
</organism>
<proteinExistence type="inferred from homology"/>
<comment type="caution">
    <text evidence="7">The sequence shown here is derived from an EMBL/GenBank/DDBJ whole genome shotgun (WGS) entry which is preliminary data.</text>
</comment>
<feature type="transmembrane region" description="Helical" evidence="6">
    <location>
        <begin position="9"/>
        <end position="28"/>
    </location>
</feature>
<evidence type="ECO:0000256" key="4">
    <source>
        <dbReference type="ARBA" id="ARBA00023136"/>
    </source>
</evidence>
<evidence type="ECO:0000313" key="7">
    <source>
        <dbReference type="EMBL" id="GMR59941.1"/>
    </source>
</evidence>
<evidence type="ECO:0000256" key="5">
    <source>
        <dbReference type="ARBA" id="ARBA00037994"/>
    </source>
</evidence>
<dbReference type="GO" id="GO:0016020">
    <property type="term" value="C:membrane"/>
    <property type="evidence" value="ECO:0007669"/>
    <property type="project" value="UniProtKB-SubCell"/>
</dbReference>
<dbReference type="PANTHER" id="PTHR31357:SF5">
    <property type="entry name" value="SERPENTINE RECEPTOR CLASS ALPHA-1-RELATED"/>
    <property type="match status" value="1"/>
</dbReference>
<feature type="transmembrane region" description="Helical" evidence="6">
    <location>
        <begin position="212"/>
        <end position="237"/>
    </location>
</feature>
<evidence type="ECO:0000256" key="1">
    <source>
        <dbReference type="ARBA" id="ARBA00004141"/>
    </source>
</evidence>
<evidence type="ECO:0008006" key="9">
    <source>
        <dbReference type="Google" id="ProtNLM"/>
    </source>
</evidence>
<keyword evidence="3 6" id="KW-1133">Transmembrane helix</keyword>
<dbReference type="Pfam" id="PF10292">
    <property type="entry name" value="7TM_GPCR_Srab"/>
    <property type="match status" value="1"/>
</dbReference>
<dbReference type="PANTHER" id="PTHR31357">
    <property type="entry name" value="SERPENTINE RECEPTOR CLASS ALPHA-10"/>
    <property type="match status" value="1"/>
</dbReference>
<dbReference type="InterPro" id="IPR019408">
    <property type="entry name" value="7TM_GPCR_serpentine_rcpt_Srab"/>
</dbReference>
<sequence length="276" mass="31759">FLHSLFKFFFLHSLFTIVLHGGLVYVRVTSSDPCEAQISKLLCYTLRISLRVIVALFVCLHLSITSQRIVTSFLSSTKMHKIAARSMLVMSFMYSILITWIAYHNDTYSGRVPYCTGSSADSQDVNTWNMSVLFAFDVATIVIDLGLLEYNKYKIRNEKSFDLSLTFRRRQNILSIQQFLPSLIFHTLCYVVQLGGFFFVGSLRDEYSTVEFAAINAFIYCMPQYCAIGPAILLYLMRKGRLIRKEKLKNVVEEKLTHTKTYFESLNLQWDSAVVS</sequence>
<keyword evidence="8" id="KW-1185">Reference proteome</keyword>
<evidence type="ECO:0000256" key="3">
    <source>
        <dbReference type="ARBA" id="ARBA00022989"/>
    </source>
</evidence>
<dbReference type="InterPro" id="IPR051080">
    <property type="entry name" value="Nematode_rcpt-like_serp_alpha"/>
</dbReference>
<keyword evidence="4 6" id="KW-0472">Membrane</keyword>
<dbReference type="Proteomes" id="UP001328107">
    <property type="component" value="Unassembled WGS sequence"/>
</dbReference>
<name>A0AAN5IES4_9BILA</name>
<dbReference type="EMBL" id="BTRK01000006">
    <property type="protein sequence ID" value="GMR59941.1"/>
    <property type="molecule type" value="Genomic_DNA"/>
</dbReference>
<feature type="transmembrane region" description="Helical" evidence="6">
    <location>
        <begin position="179"/>
        <end position="200"/>
    </location>
</feature>
<evidence type="ECO:0000313" key="8">
    <source>
        <dbReference type="Proteomes" id="UP001328107"/>
    </source>
</evidence>
<dbReference type="AlphaFoldDB" id="A0AAN5IES4"/>
<feature type="non-terminal residue" evidence="7">
    <location>
        <position position="1"/>
    </location>
</feature>
<feature type="transmembrane region" description="Helical" evidence="6">
    <location>
        <begin position="82"/>
        <end position="103"/>
    </location>
</feature>
<gene>
    <name evidence="7" type="ORF">PMAYCL1PPCAC_30136</name>
</gene>